<organism evidence="2">
    <name type="scientific">uncultured Sphingobacteriia bacterium</name>
    <dbReference type="NCBI Taxonomy" id="246143"/>
    <lineage>
        <taxon>Bacteria</taxon>
        <taxon>Pseudomonadati</taxon>
        <taxon>Bacteroidota</taxon>
        <taxon>Sphingobacteriia</taxon>
        <taxon>environmental samples</taxon>
    </lineage>
</organism>
<sequence>MKKLSYVIAFLLCYRMMNAQSKNVDSLNSIELFGSVSAELIRSNDEWVKYKITKSDEKNLVIMNKGNSLIVKTKGD</sequence>
<protein>
    <recommendedName>
        <fullName evidence="3">Secreted protein</fullName>
    </recommendedName>
</protein>
<evidence type="ECO:0000256" key="1">
    <source>
        <dbReference type="SAM" id="SignalP"/>
    </source>
</evidence>
<evidence type="ECO:0000313" key="2">
    <source>
        <dbReference type="EMBL" id="CBL87170.1"/>
    </source>
</evidence>
<proteinExistence type="predicted"/>
<dbReference type="AlphaFoldDB" id="F4MLZ5"/>
<name>F4MLZ5_9BACT</name>
<accession>F4MLZ5</accession>
<reference evidence="2" key="2">
    <citation type="journal article" date="2012" name="Environ. Microbiol.">
        <title>Genomic content of uncultured Bacteroidetes from contrasting oceanic provinces in the North Atlantic Ocean.</title>
        <authorList>
            <person name="Gomez-Pereira P.R."/>
            <person name="Schuler M."/>
            <person name="Fuchs B.M."/>
            <person name="Bennke C."/>
            <person name="Teeling H."/>
            <person name="Waldmann J."/>
            <person name="Richter M."/>
            <person name="Barbe V."/>
            <person name="Bataille E."/>
            <person name="Glockner F.O."/>
            <person name="Amann R."/>
        </authorList>
    </citation>
    <scope>NUCLEOTIDE SEQUENCE</scope>
</reference>
<dbReference type="EMBL" id="FQ032810">
    <property type="protein sequence ID" value="CBL87170.1"/>
    <property type="molecule type" value="Genomic_DNA"/>
</dbReference>
<feature type="chain" id="PRO_5003311339" description="Secreted protein" evidence="1">
    <location>
        <begin position="20"/>
        <end position="76"/>
    </location>
</feature>
<evidence type="ECO:0008006" key="3">
    <source>
        <dbReference type="Google" id="ProtNLM"/>
    </source>
</evidence>
<feature type="signal peptide" evidence="1">
    <location>
        <begin position="1"/>
        <end position="19"/>
    </location>
</feature>
<reference evidence="2" key="1">
    <citation type="submission" date="2010-05" db="EMBL/GenBank/DDBJ databases">
        <authorList>
            <person name="Genoscope - CEA"/>
        </authorList>
    </citation>
    <scope>NUCLEOTIDE SEQUENCE</scope>
</reference>
<gene>
    <name evidence="2" type="ORF">S3_858_0021</name>
</gene>
<keyword evidence="1" id="KW-0732">Signal</keyword>